<evidence type="ECO:0000256" key="4">
    <source>
        <dbReference type="SAM" id="SignalP"/>
    </source>
</evidence>
<feature type="signal peptide" evidence="4">
    <location>
        <begin position="1"/>
        <end position="22"/>
    </location>
</feature>
<sequence length="356" mass="38308">MTKKILAWVVLLVLVVSVGGCAASKKEEKGTETKESDSQEVGTKEPVQVDIPLPAGGNVKAEVVADEELRIAFLSFQNNPFWNAIKEGNLEAGKYLENYNTQVDYIVMGEELTSAKVTAAIDAAITKEYDAIVVVPIFDGVEVFTDKAIDAGIAVGNYCAEGPNPGNRMFFYGQNGYAAGQLAGELLQQHTDSVGKVGVITGVFGAPIHDARMNGALDYLKENCPDIEIIGPFENKDKGETAYSQTMDMLTANPELKMVYVTAGGPFGAAKAIQDLGLTGEVGVIAYDHIPDNLDYVKSGEILGLINQDPFGQGFDTVVIMHNYLTTGKKPESTFIEAALDVVTPDDVGEFYPRYK</sequence>
<evidence type="ECO:0000313" key="7">
    <source>
        <dbReference type="Proteomes" id="UP000683246"/>
    </source>
</evidence>
<dbReference type="AlphaFoldDB" id="A0A8J8MP22"/>
<dbReference type="PROSITE" id="PS51257">
    <property type="entry name" value="PROKAR_LIPOPROTEIN"/>
    <property type="match status" value="1"/>
</dbReference>
<dbReference type="GO" id="GO:0030288">
    <property type="term" value="C:outer membrane-bounded periplasmic space"/>
    <property type="evidence" value="ECO:0007669"/>
    <property type="project" value="TreeGrafter"/>
</dbReference>
<name>A0A8J8MP22_9FIRM</name>
<organism evidence="6 7">
    <name type="scientific">Vallitalea pronyensis</name>
    <dbReference type="NCBI Taxonomy" id="1348613"/>
    <lineage>
        <taxon>Bacteria</taxon>
        <taxon>Bacillati</taxon>
        <taxon>Bacillota</taxon>
        <taxon>Clostridia</taxon>
        <taxon>Lachnospirales</taxon>
        <taxon>Vallitaleaceae</taxon>
        <taxon>Vallitalea</taxon>
    </lineage>
</organism>
<dbReference type="CDD" id="cd01536">
    <property type="entry name" value="PBP1_ABC_sugar_binding-like"/>
    <property type="match status" value="1"/>
</dbReference>
<dbReference type="PANTHER" id="PTHR30036">
    <property type="entry name" value="D-XYLOSE-BINDING PERIPLASMIC PROTEIN"/>
    <property type="match status" value="1"/>
</dbReference>
<comment type="similarity">
    <text evidence="2">Belongs to the bacterial solute-binding protein 2 family.</text>
</comment>
<proteinExistence type="inferred from homology"/>
<dbReference type="InterPro" id="IPR050555">
    <property type="entry name" value="Bact_Solute-Bind_Prot2"/>
</dbReference>
<dbReference type="Gene3D" id="3.40.50.2300">
    <property type="match status" value="2"/>
</dbReference>
<dbReference type="InterPro" id="IPR025997">
    <property type="entry name" value="SBP_2_dom"/>
</dbReference>
<comment type="subcellular location">
    <subcellularLocation>
        <location evidence="1">Cell envelope</location>
    </subcellularLocation>
</comment>
<dbReference type="KEGG" id="vpy:HZI73_25075"/>
<evidence type="ECO:0000259" key="5">
    <source>
        <dbReference type="Pfam" id="PF13407"/>
    </source>
</evidence>
<evidence type="ECO:0000256" key="1">
    <source>
        <dbReference type="ARBA" id="ARBA00004196"/>
    </source>
</evidence>
<reference evidence="6" key="1">
    <citation type="submission" date="2020-07" db="EMBL/GenBank/DDBJ databases">
        <title>Vallitalea pronyensis genome.</title>
        <authorList>
            <person name="Postec A."/>
        </authorList>
    </citation>
    <scope>NUCLEOTIDE SEQUENCE</scope>
    <source>
        <strain evidence="6">FatNI3</strain>
    </source>
</reference>
<accession>A0A8J8MP22</accession>
<feature type="domain" description="Periplasmic binding protein" evidence="5">
    <location>
        <begin position="74"/>
        <end position="330"/>
    </location>
</feature>
<dbReference type="SUPFAM" id="SSF53822">
    <property type="entry name" value="Periplasmic binding protein-like I"/>
    <property type="match status" value="1"/>
</dbReference>
<dbReference type="PANTHER" id="PTHR30036:SF7">
    <property type="entry name" value="ABC TRANSPORTER PERIPLASMIC-BINDING PROTEIN YPHF"/>
    <property type="match status" value="1"/>
</dbReference>
<dbReference type="InterPro" id="IPR028082">
    <property type="entry name" value="Peripla_BP_I"/>
</dbReference>
<evidence type="ECO:0000256" key="2">
    <source>
        <dbReference type="ARBA" id="ARBA00007639"/>
    </source>
</evidence>
<keyword evidence="4" id="KW-0732">Signal</keyword>
<dbReference type="Pfam" id="PF13407">
    <property type="entry name" value="Peripla_BP_4"/>
    <property type="match status" value="1"/>
</dbReference>
<evidence type="ECO:0000313" key="6">
    <source>
        <dbReference type="EMBL" id="QUI25370.1"/>
    </source>
</evidence>
<dbReference type="EMBL" id="CP058649">
    <property type="protein sequence ID" value="QUI25370.1"/>
    <property type="molecule type" value="Genomic_DNA"/>
</dbReference>
<dbReference type="RefSeq" id="WP_212696074.1">
    <property type="nucleotide sequence ID" value="NZ_CP058649.1"/>
</dbReference>
<keyword evidence="7" id="KW-1185">Reference proteome</keyword>
<dbReference type="GO" id="GO:0030246">
    <property type="term" value="F:carbohydrate binding"/>
    <property type="evidence" value="ECO:0007669"/>
    <property type="project" value="TreeGrafter"/>
</dbReference>
<feature type="compositionally biased region" description="Basic and acidic residues" evidence="3">
    <location>
        <begin position="25"/>
        <end position="37"/>
    </location>
</feature>
<feature type="chain" id="PRO_5035172146" evidence="4">
    <location>
        <begin position="23"/>
        <end position="356"/>
    </location>
</feature>
<gene>
    <name evidence="6" type="ORF">HZI73_25075</name>
</gene>
<dbReference type="Proteomes" id="UP000683246">
    <property type="component" value="Chromosome"/>
</dbReference>
<feature type="region of interest" description="Disordered" evidence="3">
    <location>
        <begin position="25"/>
        <end position="46"/>
    </location>
</feature>
<protein>
    <submittedName>
        <fullName evidence="6">Sugar ABC transporter substrate-binding protein</fullName>
    </submittedName>
</protein>
<evidence type="ECO:0000256" key="3">
    <source>
        <dbReference type="SAM" id="MobiDB-lite"/>
    </source>
</evidence>